<dbReference type="PROSITE" id="PS00108">
    <property type="entry name" value="PROTEIN_KINASE_ST"/>
    <property type="match status" value="2"/>
</dbReference>
<evidence type="ECO:0000256" key="12">
    <source>
        <dbReference type="PROSITE-ProRule" id="PRU10141"/>
    </source>
</evidence>
<proteinExistence type="predicted"/>
<evidence type="ECO:0000313" key="18">
    <source>
        <dbReference type="RefSeq" id="XP_033239628.1"/>
    </source>
</evidence>
<evidence type="ECO:0000259" key="15">
    <source>
        <dbReference type="PROSITE" id="PS51285"/>
    </source>
</evidence>
<dbReference type="FunFam" id="3.30.200.20:FF:000455">
    <property type="entry name" value="Non-specific serine/threonine protein kinase"/>
    <property type="match status" value="1"/>
</dbReference>
<dbReference type="RefSeq" id="XP_033239627.1">
    <property type="nucleotide sequence ID" value="XM_033383736.1"/>
</dbReference>
<feature type="compositionally biased region" description="Low complexity" evidence="13">
    <location>
        <begin position="103"/>
        <end position="118"/>
    </location>
</feature>
<feature type="domain" description="AGC-kinase C-terminal" evidence="15">
    <location>
        <begin position="584"/>
        <end position="652"/>
    </location>
</feature>
<dbReference type="InterPro" id="IPR008271">
    <property type="entry name" value="Ser/Thr_kinase_AS"/>
</dbReference>
<evidence type="ECO:0000256" key="11">
    <source>
        <dbReference type="ARBA" id="ARBA00048679"/>
    </source>
</evidence>
<dbReference type="SMART" id="SM00220">
    <property type="entry name" value="S_TKc"/>
    <property type="match status" value="2"/>
</dbReference>
<accession>A0A6I8W8C7</accession>
<dbReference type="InterPro" id="IPR011009">
    <property type="entry name" value="Kinase-like_dom_sf"/>
</dbReference>
<feature type="compositionally biased region" description="Polar residues" evidence="13">
    <location>
        <begin position="76"/>
        <end position="94"/>
    </location>
</feature>
<dbReference type="InterPro" id="IPR000961">
    <property type="entry name" value="AGC-kinase_C"/>
</dbReference>
<evidence type="ECO:0000259" key="14">
    <source>
        <dbReference type="PROSITE" id="PS50011"/>
    </source>
</evidence>
<dbReference type="Pfam" id="PF00433">
    <property type="entry name" value="Pkinase_C"/>
    <property type="match status" value="1"/>
</dbReference>
<gene>
    <name evidence="17 18 19 20" type="primary">JIL-1</name>
</gene>
<evidence type="ECO:0000313" key="17">
    <source>
        <dbReference type="RefSeq" id="XP_033239627.1"/>
    </source>
</evidence>
<keyword evidence="3" id="KW-0723">Serine/threonine-protein kinase</keyword>
<feature type="region of interest" description="Disordered" evidence="13">
    <location>
        <begin position="519"/>
        <end position="542"/>
    </location>
</feature>
<organism evidence="16 18">
    <name type="scientific">Drosophila pseudoobscura pseudoobscura</name>
    <name type="common">Fruit fly</name>
    <dbReference type="NCBI Taxonomy" id="46245"/>
    <lineage>
        <taxon>Eukaryota</taxon>
        <taxon>Metazoa</taxon>
        <taxon>Ecdysozoa</taxon>
        <taxon>Arthropoda</taxon>
        <taxon>Hexapoda</taxon>
        <taxon>Insecta</taxon>
        <taxon>Pterygota</taxon>
        <taxon>Neoptera</taxon>
        <taxon>Endopterygota</taxon>
        <taxon>Diptera</taxon>
        <taxon>Brachycera</taxon>
        <taxon>Muscomorpha</taxon>
        <taxon>Ephydroidea</taxon>
        <taxon>Drosophilidae</taxon>
        <taxon>Drosophila</taxon>
        <taxon>Sophophora</taxon>
    </lineage>
</organism>
<evidence type="ECO:0000256" key="13">
    <source>
        <dbReference type="SAM" id="MobiDB-lite"/>
    </source>
</evidence>
<evidence type="ECO:0000313" key="19">
    <source>
        <dbReference type="RefSeq" id="XP_033239629.1"/>
    </source>
</evidence>
<evidence type="ECO:0000256" key="2">
    <source>
        <dbReference type="ARBA" id="ARBA00012513"/>
    </source>
</evidence>
<evidence type="ECO:0000256" key="9">
    <source>
        <dbReference type="ARBA" id="ARBA00022840"/>
    </source>
</evidence>
<evidence type="ECO:0000256" key="1">
    <source>
        <dbReference type="ARBA" id="ARBA00001946"/>
    </source>
</evidence>
<dbReference type="RefSeq" id="XP_033239630.1">
    <property type="nucleotide sequence ID" value="XM_033383739.1"/>
</dbReference>
<evidence type="ECO:0000256" key="7">
    <source>
        <dbReference type="ARBA" id="ARBA00022741"/>
    </source>
</evidence>
<keyword evidence="4" id="KW-0597">Phosphoprotein</keyword>
<feature type="compositionally biased region" description="Pro residues" evidence="13">
    <location>
        <begin position="162"/>
        <end position="174"/>
    </location>
</feature>
<dbReference type="PANTHER" id="PTHR24351">
    <property type="entry name" value="RIBOSOMAL PROTEIN S6 KINASE"/>
    <property type="match status" value="1"/>
</dbReference>
<dbReference type="RefSeq" id="XP_033239629.1">
    <property type="nucleotide sequence ID" value="XM_033383738.1"/>
</dbReference>
<dbReference type="ExpressionAtlas" id="A0A6I8W8C7">
    <property type="expression patterns" value="baseline"/>
</dbReference>
<evidence type="ECO:0000313" key="16">
    <source>
        <dbReference type="Proteomes" id="UP000001819"/>
    </source>
</evidence>
<dbReference type="Gene3D" id="3.30.200.20">
    <property type="entry name" value="Phosphorylase Kinase, domain 1"/>
    <property type="match status" value="2"/>
</dbReference>
<evidence type="ECO:0000256" key="4">
    <source>
        <dbReference type="ARBA" id="ARBA00022553"/>
    </source>
</evidence>
<dbReference type="PROSITE" id="PS51285">
    <property type="entry name" value="AGC_KINASE_CTER"/>
    <property type="match status" value="1"/>
</dbReference>
<feature type="domain" description="Protein kinase" evidence="14">
    <location>
        <begin position="314"/>
        <end position="583"/>
    </location>
</feature>
<keyword evidence="7 12" id="KW-0547">Nucleotide-binding</keyword>
<dbReference type="EC" id="2.7.11.1" evidence="2"/>
<dbReference type="GO" id="GO:0004674">
    <property type="term" value="F:protein serine/threonine kinase activity"/>
    <property type="evidence" value="ECO:0007669"/>
    <property type="project" value="UniProtKB-KW"/>
</dbReference>
<dbReference type="CDD" id="cd05583">
    <property type="entry name" value="STKc_MSK_N"/>
    <property type="match status" value="1"/>
</dbReference>
<evidence type="ECO:0000256" key="8">
    <source>
        <dbReference type="ARBA" id="ARBA00022777"/>
    </source>
</evidence>
<sequence>MNNRPQKQPAEMPVKLKSGGRKSSRKAALVSASEGADEEHRKNGHATNGGSKRRRASKGGHSPPLTNGDSKRSKMKQQNPGSESQQAVVSTTKTNNKKYIACSNNNNNSNSRNINVSNGQHNINSNNKKATSAINTPSPSPPKGAAATAKKQDYNYRDTISPPTPLLPASPPPNVAEIVCISDAESEENEPADYFDRDTEEEDEEPDVLEVEDEVVLVNDTASTPMTKLQLKNVNPKNIAAAAAAAAAAAEAAAAAAEVAAAAAAASPNFGIPTSNSTPLDLNNEAHQKDLESVTDLRSYVKLYSDEAVSLVDFKIIRVLGTGAYGRVFLVRKLTRHDAGQLYAMKVLNKITVVQKRKTAEHTKTERVVLEAVQRSPFLVGLHYAFQSSTKLYLVLDFAKGGELFTHLYHAEQFDEARVRVYIAEVVLAVEQLHQLGIIYRDIKLENILLDGDGHIVLSDFGLSKILSEENDHRAHSFCGTLEYMAPEIIRTGPPGHDSAVDWWSVGVLTFELLTGGPPFSTSDGQSQQSEISRRIQRDQPPIPASFSAAAKDFVLKMLEKNPKLRLGKNDRDAKEIKQHPFFHGINWHDLRAKRRKAPYKPVITCEDDVQNFSSEFTDQRPEDIECDAPPSRIRLFRGYTYVAPEHLEQMRRDNNCHIEYCNKGLLNMPSRPQDLDLGSRTAGGSYGTCYFAVDSTNDMIFMVKVVPLSKFRASEVDALTSCAMINDGHQNIVQYLGTFRDKCDTWILTEFLVGEELSAPIKRNALNERTCRELFRQILEAVRHIHSKKFIHGDVKPENIVFESRDDMVVKLVDFGSACYSSNFTSWQDKPRYTLDYAPPEMLKDPNMVTYTPAVDVYGLGATLYTMLVGHPPYRKDQEDTEHTPEIHHQLRRRMQSETFNHESKLWLSASPEFRHLVECCMLPDPADRPHLNDILASDWVCGVGSDMEVEFIVPSSPQQLKEEVEEKEEAAEVEKEVEVEEGEMVYEDEPMSTPGMSPEDESDTEDINMLEEPVPAIAAPRESFLPPRRISRVTSNDVDFLGFDEEQPGVYIPAEYLIQPVVYEETPHEMLPPPPPLAPVAVAPAFALKTEPEEKTSKRPRTRQQRRAEYHLPLPFPPVVVKNEVPPDTEDSKVGLKFLMIHVPPPRDEPRTTMASRTIIAARIERPQPAPKARKTGRPTNDDENLYGFAKTQASWRKSRASWRQFCLLINGAQQVLKHRFKEHRRVYCVPRIKSEIKDEDEIVTPQIYPRPKVRKQRAPKVPRLPTRVQPERARALRQQYVFE</sequence>
<evidence type="ECO:0000256" key="5">
    <source>
        <dbReference type="ARBA" id="ARBA00022679"/>
    </source>
</evidence>
<feature type="region of interest" description="Disordered" evidence="13">
    <location>
        <begin position="1"/>
        <end position="208"/>
    </location>
</feature>
<feature type="domain" description="Protein kinase" evidence="14">
    <location>
        <begin position="676"/>
        <end position="942"/>
    </location>
</feature>
<dbReference type="Pfam" id="PF00069">
    <property type="entry name" value="Pkinase"/>
    <property type="match status" value="2"/>
</dbReference>
<protein>
    <recommendedName>
        <fullName evidence="2">non-specific serine/threonine protein kinase</fullName>
        <ecNumber evidence="2">2.7.11.1</ecNumber>
    </recommendedName>
</protein>
<dbReference type="KEGG" id="dpo:6900499"/>
<dbReference type="RefSeq" id="XP_033239628.1">
    <property type="nucleotide sequence ID" value="XM_033383737.1"/>
</dbReference>
<keyword evidence="16" id="KW-1185">Reference proteome</keyword>
<dbReference type="InterPro" id="IPR017892">
    <property type="entry name" value="Pkinase_C"/>
</dbReference>
<dbReference type="FunFam" id="1.10.510.10:FF:000109">
    <property type="entry name" value="Ribosomal protein S6 kinase"/>
    <property type="match status" value="1"/>
</dbReference>
<evidence type="ECO:0000256" key="10">
    <source>
        <dbReference type="ARBA" id="ARBA00047899"/>
    </source>
</evidence>
<reference evidence="17 18" key="1">
    <citation type="submission" date="2025-04" db="UniProtKB">
        <authorList>
            <consortium name="RefSeq"/>
        </authorList>
    </citation>
    <scope>IDENTIFICATION</scope>
    <source>
        <strain evidence="17 18">MV-25-SWS-2005</strain>
        <tissue evidence="17 18">Whole body</tissue>
    </source>
</reference>
<comment type="catalytic activity">
    <reaction evidence="11">
        <text>L-seryl-[protein] + ATP = O-phospho-L-seryl-[protein] + ADP + H(+)</text>
        <dbReference type="Rhea" id="RHEA:17989"/>
        <dbReference type="Rhea" id="RHEA-COMP:9863"/>
        <dbReference type="Rhea" id="RHEA-COMP:11604"/>
        <dbReference type="ChEBI" id="CHEBI:15378"/>
        <dbReference type="ChEBI" id="CHEBI:29999"/>
        <dbReference type="ChEBI" id="CHEBI:30616"/>
        <dbReference type="ChEBI" id="CHEBI:83421"/>
        <dbReference type="ChEBI" id="CHEBI:456216"/>
        <dbReference type="EC" id="2.7.11.1"/>
    </reaction>
</comment>
<dbReference type="PROSITE" id="PS50011">
    <property type="entry name" value="PROTEIN_KINASE_DOM"/>
    <property type="match status" value="2"/>
</dbReference>
<name>A0A6I8W8C7_DROPS</name>
<dbReference type="GO" id="GO:0005524">
    <property type="term" value="F:ATP binding"/>
    <property type="evidence" value="ECO:0007669"/>
    <property type="project" value="UniProtKB-UniRule"/>
</dbReference>
<keyword evidence="8 17" id="KW-0418">Kinase</keyword>
<evidence type="ECO:0000313" key="20">
    <source>
        <dbReference type="RefSeq" id="XP_033239630.1"/>
    </source>
</evidence>
<evidence type="ECO:0000256" key="3">
    <source>
        <dbReference type="ARBA" id="ARBA00022527"/>
    </source>
</evidence>
<comment type="catalytic activity">
    <reaction evidence="10">
        <text>L-threonyl-[protein] + ATP = O-phospho-L-threonyl-[protein] + ADP + H(+)</text>
        <dbReference type="Rhea" id="RHEA:46608"/>
        <dbReference type="Rhea" id="RHEA-COMP:11060"/>
        <dbReference type="Rhea" id="RHEA-COMP:11605"/>
        <dbReference type="ChEBI" id="CHEBI:15378"/>
        <dbReference type="ChEBI" id="CHEBI:30013"/>
        <dbReference type="ChEBI" id="CHEBI:30616"/>
        <dbReference type="ChEBI" id="CHEBI:61977"/>
        <dbReference type="ChEBI" id="CHEBI:456216"/>
        <dbReference type="EC" id="2.7.11.1"/>
    </reaction>
</comment>
<dbReference type="CDD" id="cd00180">
    <property type="entry name" value="PKc"/>
    <property type="match status" value="1"/>
</dbReference>
<dbReference type="PROSITE" id="PS00107">
    <property type="entry name" value="PROTEIN_KINASE_ATP"/>
    <property type="match status" value="1"/>
</dbReference>
<feature type="compositionally biased region" description="Acidic residues" evidence="13">
    <location>
        <begin position="184"/>
        <end position="208"/>
    </location>
</feature>
<dbReference type="InterPro" id="IPR017441">
    <property type="entry name" value="Protein_kinase_ATP_BS"/>
</dbReference>
<feature type="compositionally biased region" description="Polar residues" evidence="13">
    <location>
        <begin position="119"/>
        <end position="137"/>
    </location>
</feature>
<dbReference type="SMART" id="SM00133">
    <property type="entry name" value="S_TK_X"/>
    <property type="match status" value="1"/>
</dbReference>
<comment type="cofactor">
    <cofactor evidence="1">
        <name>Mg(2+)</name>
        <dbReference type="ChEBI" id="CHEBI:18420"/>
    </cofactor>
</comment>
<keyword evidence="9 12" id="KW-0067">ATP-binding</keyword>
<dbReference type="Gene3D" id="1.10.510.10">
    <property type="entry name" value="Transferase(Phosphotransferase) domain 1"/>
    <property type="match status" value="2"/>
</dbReference>
<dbReference type="Proteomes" id="UP000001819">
    <property type="component" value="Chromosome X"/>
</dbReference>
<dbReference type="SUPFAM" id="SSF56112">
    <property type="entry name" value="Protein kinase-like (PK-like)"/>
    <property type="match status" value="2"/>
</dbReference>
<keyword evidence="5" id="KW-0808">Transferase</keyword>
<feature type="binding site" evidence="12">
    <location>
        <position position="346"/>
    </location>
    <ligand>
        <name>ATP</name>
        <dbReference type="ChEBI" id="CHEBI:30616"/>
    </ligand>
</feature>
<keyword evidence="6" id="KW-0677">Repeat</keyword>
<dbReference type="InterPro" id="IPR000719">
    <property type="entry name" value="Prot_kinase_dom"/>
</dbReference>
<evidence type="ECO:0000256" key="6">
    <source>
        <dbReference type="ARBA" id="ARBA00022737"/>
    </source>
</evidence>